<feature type="signal peptide" evidence="1">
    <location>
        <begin position="1"/>
        <end position="20"/>
    </location>
</feature>
<dbReference type="InterPro" id="IPR058087">
    <property type="entry name" value="XAC2610_dom"/>
</dbReference>
<dbReference type="Proteomes" id="UP000004394">
    <property type="component" value="Unassembled WGS sequence"/>
</dbReference>
<name>E0NRV4_9BACT</name>
<reference evidence="2" key="1">
    <citation type="submission" date="2010-07" db="EMBL/GenBank/DDBJ databases">
        <authorList>
            <person name="Muzny D."/>
            <person name="Qin X."/>
            <person name="Deng J."/>
            <person name="Jiang H."/>
            <person name="Liu Y."/>
            <person name="Qu J."/>
            <person name="Song X.-Z."/>
            <person name="Zhang L."/>
            <person name="Thornton R."/>
            <person name="Coyle M."/>
            <person name="Francisco L."/>
            <person name="Jackson L."/>
            <person name="Javaid M."/>
            <person name="Korchina V."/>
            <person name="Kovar C."/>
            <person name="Mata R."/>
            <person name="Mathew T."/>
            <person name="Ngo R."/>
            <person name="Nguyen L."/>
            <person name="Nguyen N."/>
            <person name="Okwuonu G."/>
            <person name="Ongeri F."/>
            <person name="Pham C."/>
            <person name="Simmons D."/>
            <person name="Wilczek-Boney K."/>
            <person name="Hale W."/>
            <person name="Jakkamsetti A."/>
            <person name="Pham P."/>
            <person name="Ruth R."/>
            <person name="San Lucas F."/>
            <person name="Warren J."/>
            <person name="Zhang J."/>
            <person name="Zhao Z."/>
            <person name="Zhou C."/>
            <person name="Zhu D."/>
            <person name="Lee S."/>
            <person name="Bess C."/>
            <person name="Blankenburg K."/>
            <person name="Forbes L."/>
            <person name="Fu Q."/>
            <person name="Gubbala S."/>
            <person name="Hirani K."/>
            <person name="Jayaseelan J.C."/>
            <person name="Lara F."/>
            <person name="Munidasa M."/>
            <person name="Palculict T."/>
            <person name="Patil S."/>
            <person name="Pu L.-L."/>
            <person name="Saada N."/>
            <person name="Tang L."/>
            <person name="Weissenberger G."/>
            <person name="Zhu Y."/>
            <person name="Hemphill L."/>
            <person name="Shang Y."/>
            <person name="Youmans B."/>
            <person name="Ayvaz T."/>
            <person name="Ross M."/>
            <person name="Santibanez J."/>
            <person name="Aqrawi P."/>
            <person name="Gross S."/>
            <person name="Joshi V."/>
            <person name="Fowler G."/>
            <person name="Nazareth L."/>
            <person name="Reid J."/>
            <person name="Worley K."/>
            <person name="Petrosino J."/>
            <person name="Highlander S."/>
            <person name="Gibbs R."/>
        </authorList>
    </citation>
    <scope>NUCLEOTIDE SEQUENCE [LARGE SCALE GENOMIC DNA]</scope>
    <source>
        <strain evidence="2">DSM 16973</strain>
    </source>
</reference>
<evidence type="ECO:0000313" key="3">
    <source>
        <dbReference type="Proteomes" id="UP000004394"/>
    </source>
</evidence>
<accession>E0NRV4</accession>
<dbReference type="AlphaFoldDB" id="E0NRV4"/>
<keyword evidence="3" id="KW-1185">Reference proteome</keyword>
<dbReference type="EMBL" id="AEEI01000028">
    <property type="protein sequence ID" value="EFM02138.1"/>
    <property type="molecule type" value="Genomic_DNA"/>
</dbReference>
<evidence type="ECO:0000256" key="1">
    <source>
        <dbReference type="SAM" id="SignalP"/>
    </source>
</evidence>
<dbReference type="BioCyc" id="PMAR862515-HMP:GMOO-920-MONOMER"/>
<sequence>MKLKIFILMLLLQVPILASAQVIFTVDGFSDEYYGKVYIADTSEVFSPGWIAIYEQETGKELICEEAEELTYELHDGKLLANIAERPYGEYSGILYDDFNFDGKKDFAIMDGQYSCYHGPSYQIYLATESGFVQSPEFTRLAHEYCGMFSINDEEKTLFTMEKDGYGWHKFSTFVVENNEPKLVNAMTEDLRNAPFETYIEEVWNGEQMQVDTLCTLNLDTEGLRKILSFRVGKSDKEVVLFSMYDGSLYYVLLQPDGQIEFSFPVGIENEPPAFTYFPHKGLLTFRNEDAVYTIYNRPKAVGIEITTGGKNYVWRGKVTSREGSLRRLLKPQLDNVAIQ</sequence>
<feature type="chain" id="PRO_5003138226" description="FG-GAP repeat protein" evidence="1">
    <location>
        <begin position="21"/>
        <end position="340"/>
    </location>
</feature>
<proteinExistence type="predicted"/>
<organism evidence="2 3">
    <name type="scientific">Hoylesella marshii DSM 16973 = JCM 13450</name>
    <dbReference type="NCBI Taxonomy" id="862515"/>
    <lineage>
        <taxon>Bacteria</taxon>
        <taxon>Pseudomonadati</taxon>
        <taxon>Bacteroidota</taxon>
        <taxon>Bacteroidia</taxon>
        <taxon>Bacteroidales</taxon>
        <taxon>Prevotellaceae</taxon>
        <taxon>Hoylesella</taxon>
    </lineage>
</organism>
<gene>
    <name evidence="2" type="ORF">HMPREF0658_0905</name>
</gene>
<protein>
    <recommendedName>
        <fullName evidence="4">FG-GAP repeat protein</fullName>
    </recommendedName>
</protein>
<dbReference type="NCBIfam" id="NF047539">
    <property type="entry name" value="XAC2610_fam"/>
    <property type="match status" value="1"/>
</dbReference>
<dbReference type="eggNOG" id="ENOG50337VD">
    <property type="taxonomic scope" value="Bacteria"/>
</dbReference>
<comment type="caution">
    <text evidence="2">The sequence shown here is derived from an EMBL/GenBank/DDBJ whole genome shotgun (WGS) entry which is preliminary data.</text>
</comment>
<keyword evidence="1" id="KW-0732">Signal</keyword>
<evidence type="ECO:0000313" key="2">
    <source>
        <dbReference type="EMBL" id="EFM02138.1"/>
    </source>
</evidence>
<evidence type="ECO:0008006" key="4">
    <source>
        <dbReference type="Google" id="ProtNLM"/>
    </source>
</evidence>
<dbReference type="HOGENOM" id="CLU_747758_0_0_10"/>